<dbReference type="Proteomes" id="UP000184164">
    <property type="component" value="Unassembled WGS sequence"/>
</dbReference>
<keyword evidence="1" id="KW-1133">Transmembrane helix</keyword>
<sequence>MKKQLSKVGLQLNEKIKGVCERIPLKKRKTVVMGMCLLFTLVFASMLWDSFRKQEIQELFQIEHITPLDLPQDTLRNHLKDLLDGHKQ</sequence>
<dbReference type="InterPro" id="IPR025050">
    <property type="entry name" value="TraL_transposon"/>
</dbReference>
<evidence type="ECO:0000256" key="1">
    <source>
        <dbReference type="SAM" id="Phobius"/>
    </source>
</evidence>
<keyword evidence="1" id="KW-0812">Transmembrane</keyword>
<proteinExistence type="predicted"/>
<dbReference type="AlphaFoldDB" id="A0A1M4U3S2"/>
<keyword evidence="1" id="KW-0472">Membrane</keyword>
<organism evidence="2 3">
    <name type="scientific">Mariniphaga anaerophila</name>
    <dbReference type="NCBI Taxonomy" id="1484053"/>
    <lineage>
        <taxon>Bacteria</taxon>
        <taxon>Pseudomonadati</taxon>
        <taxon>Bacteroidota</taxon>
        <taxon>Bacteroidia</taxon>
        <taxon>Marinilabiliales</taxon>
        <taxon>Prolixibacteraceae</taxon>
        <taxon>Mariniphaga</taxon>
    </lineage>
</organism>
<evidence type="ECO:0000313" key="2">
    <source>
        <dbReference type="EMBL" id="SHE51325.1"/>
    </source>
</evidence>
<evidence type="ECO:0000313" key="3">
    <source>
        <dbReference type="Proteomes" id="UP000184164"/>
    </source>
</evidence>
<dbReference type="EMBL" id="FQUM01000001">
    <property type="protein sequence ID" value="SHE51325.1"/>
    <property type="molecule type" value="Genomic_DNA"/>
</dbReference>
<name>A0A1M4U3S2_9BACT</name>
<protein>
    <recommendedName>
        <fullName evidence="4">DUF3989 domain-containing protein</fullName>
    </recommendedName>
</protein>
<dbReference type="RefSeq" id="WP_072998668.1">
    <property type="nucleotide sequence ID" value="NZ_FQUM01000001.1"/>
</dbReference>
<dbReference type="Pfam" id="PF13150">
    <property type="entry name" value="TraL_transposon"/>
    <property type="match status" value="1"/>
</dbReference>
<feature type="transmembrane region" description="Helical" evidence="1">
    <location>
        <begin position="31"/>
        <end position="48"/>
    </location>
</feature>
<accession>A0A1M4U3S2</accession>
<dbReference type="OrthoDB" id="1028759at2"/>
<keyword evidence="3" id="KW-1185">Reference proteome</keyword>
<reference evidence="2 3" key="1">
    <citation type="submission" date="2016-11" db="EMBL/GenBank/DDBJ databases">
        <authorList>
            <person name="Jaros S."/>
            <person name="Januszkiewicz K."/>
            <person name="Wedrychowicz H."/>
        </authorList>
    </citation>
    <scope>NUCLEOTIDE SEQUENCE [LARGE SCALE GENOMIC DNA]</scope>
    <source>
        <strain evidence="2 3">DSM 26910</strain>
    </source>
</reference>
<dbReference type="STRING" id="1484053.SAMN05444274_101563"/>
<gene>
    <name evidence="2" type="ORF">SAMN05444274_101563</name>
</gene>
<evidence type="ECO:0008006" key="4">
    <source>
        <dbReference type="Google" id="ProtNLM"/>
    </source>
</evidence>